<gene>
    <name evidence="8" type="ORF">L2A60_07440</name>
</gene>
<reference evidence="8 9" key="1">
    <citation type="submission" date="2022-01" db="EMBL/GenBank/DDBJ databases">
        <authorList>
            <person name="Won M."/>
            <person name="Kim S.-J."/>
            <person name="Kwon S.-W."/>
        </authorList>
    </citation>
    <scope>NUCLEOTIDE SEQUENCE [LARGE SCALE GENOMIC DNA]</scope>
    <source>
        <strain evidence="8 9">KCTC 23505</strain>
    </source>
</reference>
<name>A0ABS9DYV6_9PROT</name>
<organism evidence="8 9">
    <name type="scientific">Acidiphilium iwatense</name>
    <dbReference type="NCBI Taxonomy" id="768198"/>
    <lineage>
        <taxon>Bacteria</taxon>
        <taxon>Pseudomonadati</taxon>
        <taxon>Pseudomonadota</taxon>
        <taxon>Alphaproteobacteria</taxon>
        <taxon>Acetobacterales</taxon>
        <taxon>Acidocellaceae</taxon>
        <taxon>Acidiphilium</taxon>
    </lineage>
</organism>
<evidence type="ECO:0000313" key="9">
    <source>
        <dbReference type="Proteomes" id="UP001521209"/>
    </source>
</evidence>
<accession>A0ABS9DYV6</accession>
<dbReference type="Gene3D" id="2.30.30.910">
    <property type="match status" value="1"/>
</dbReference>
<comment type="similarity">
    <text evidence="1 5">Belongs to the FlgD family.</text>
</comment>
<evidence type="ECO:0000256" key="1">
    <source>
        <dbReference type="ARBA" id="ARBA00010577"/>
    </source>
</evidence>
<evidence type="ECO:0000256" key="4">
    <source>
        <dbReference type="ARBA" id="ARBA00024746"/>
    </source>
</evidence>
<evidence type="ECO:0000259" key="6">
    <source>
        <dbReference type="Pfam" id="PF13860"/>
    </source>
</evidence>
<dbReference type="InterPro" id="IPR025963">
    <property type="entry name" value="FLgD_Tudor"/>
</dbReference>
<dbReference type="Proteomes" id="UP001521209">
    <property type="component" value="Unassembled WGS sequence"/>
</dbReference>
<dbReference type="Pfam" id="PF03963">
    <property type="entry name" value="FlgD"/>
    <property type="match status" value="1"/>
</dbReference>
<evidence type="ECO:0000259" key="7">
    <source>
        <dbReference type="Pfam" id="PF13861"/>
    </source>
</evidence>
<keyword evidence="8" id="KW-0966">Cell projection</keyword>
<feature type="domain" description="FlgD/Vpr Ig-like" evidence="6">
    <location>
        <begin position="128"/>
        <end position="200"/>
    </location>
</feature>
<feature type="domain" description="FlgD Tudor-like" evidence="7">
    <location>
        <begin position="113"/>
        <end position="240"/>
    </location>
</feature>
<proteinExistence type="inferred from homology"/>
<keyword evidence="9" id="KW-1185">Reference proteome</keyword>
<evidence type="ECO:0000256" key="2">
    <source>
        <dbReference type="ARBA" id="ARBA00016013"/>
    </source>
</evidence>
<dbReference type="Gene3D" id="2.60.40.4070">
    <property type="match status" value="1"/>
</dbReference>
<evidence type="ECO:0000256" key="3">
    <source>
        <dbReference type="ARBA" id="ARBA00022795"/>
    </source>
</evidence>
<evidence type="ECO:0000256" key="5">
    <source>
        <dbReference type="RuleBase" id="RU362076"/>
    </source>
</evidence>
<keyword evidence="8" id="KW-0969">Cilium</keyword>
<comment type="caution">
    <text evidence="8">The sequence shown here is derived from an EMBL/GenBank/DDBJ whole genome shotgun (WGS) entry which is preliminary data.</text>
</comment>
<dbReference type="InterPro" id="IPR025965">
    <property type="entry name" value="FlgD/Vpr_Ig-like"/>
</dbReference>
<sequence>MTASIASVAYQQSQLIAAANARASGITGGGSAVPSASGGTSAAGGGGLGVLSSNFSSFLNLLMTQLRNQDPSSPMDANQFTSELVQFSQVEQQINTNSSLGQLIQLTQAGDLTQASAMLGSKITAQSNEIPLQNGKASLSFTSPVAGPVAIAIYNSAGQQIRDAALTATQGSNTWNWDGTNNAGTVMPDGAYKVAVIGANGNGSTSALPFTVTGTATGVSSGTNSVSLNLGALSVPFSSVVSVSKAN</sequence>
<dbReference type="RefSeq" id="WP_235703750.1">
    <property type="nucleotide sequence ID" value="NZ_JAKGBZ010000011.1"/>
</dbReference>
<evidence type="ECO:0000313" key="8">
    <source>
        <dbReference type="EMBL" id="MCF3946514.1"/>
    </source>
</evidence>
<comment type="function">
    <text evidence="4 5">Required for flagellar hook formation. May act as a scaffolding protein.</text>
</comment>
<dbReference type="Pfam" id="PF13860">
    <property type="entry name" value="FlgD_ig"/>
    <property type="match status" value="1"/>
</dbReference>
<protein>
    <recommendedName>
        <fullName evidence="2 5">Basal-body rod modification protein FlgD</fullName>
    </recommendedName>
</protein>
<dbReference type="Pfam" id="PF13861">
    <property type="entry name" value="FLgD_tudor"/>
    <property type="match status" value="1"/>
</dbReference>
<dbReference type="EMBL" id="JAKGBZ010000011">
    <property type="protein sequence ID" value="MCF3946514.1"/>
    <property type="molecule type" value="Genomic_DNA"/>
</dbReference>
<keyword evidence="3 5" id="KW-1005">Bacterial flagellum biogenesis</keyword>
<dbReference type="InterPro" id="IPR005648">
    <property type="entry name" value="FlgD"/>
</dbReference>
<keyword evidence="8" id="KW-0282">Flagellum</keyword>